<dbReference type="InterPro" id="IPR014942">
    <property type="entry name" value="AbiEii"/>
</dbReference>
<dbReference type="GO" id="GO:0016740">
    <property type="term" value="F:transferase activity"/>
    <property type="evidence" value="ECO:0007669"/>
    <property type="project" value="UniProtKB-KW"/>
</dbReference>
<sequence length="291" mass="32792">MTAEDHARLQASVRQRLLNIAQRDNTAFQRVLTRYALERFLYRLGRSPHRSAFMLKGAFLFYAWQHEVGRPTRDLDLLGHGTPDIRRLEGVIADIAAVAVDDDGMDFLPDTIRGEAIREASLYDGVRIKLVATLGRTRMPVQIDIGFGDAAGSSAVELAYPTLLEQDAPRILTYRPEFVAAEKLEAMVALGDINTRLKDYYDLLRMNRTMALPREDLIEALRATFSRRGTEIPTEIPPGLGDEFADVSRSRMWDAFIARNDLDAGGASLVDVVQELRSQYWPLIQAARRTE</sequence>
<gene>
    <name evidence="1" type="ORF">FJY75_08525</name>
</gene>
<organism evidence="1 2">
    <name type="scientific">Eiseniibacteriota bacterium</name>
    <dbReference type="NCBI Taxonomy" id="2212470"/>
    <lineage>
        <taxon>Bacteria</taxon>
        <taxon>Candidatus Eiseniibacteriota</taxon>
    </lineage>
</organism>
<dbReference type="Proteomes" id="UP000748308">
    <property type="component" value="Unassembled WGS sequence"/>
</dbReference>
<keyword evidence="1" id="KW-0808">Transferase</keyword>
<evidence type="ECO:0000313" key="2">
    <source>
        <dbReference type="Proteomes" id="UP000748308"/>
    </source>
</evidence>
<dbReference type="AlphaFoldDB" id="A0A937X904"/>
<dbReference type="EMBL" id="VGIY01000211">
    <property type="protein sequence ID" value="MBM3317886.1"/>
    <property type="molecule type" value="Genomic_DNA"/>
</dbReference>
<reference evidence="1" key="1">
    <citation type="submission" date="2019-03" db="EMBL/GenBank/DDBJ databases">
        <title>Lake Tanganyika Metagenome-Assembled Genomes (MAGs).</title>
        <authorList>
            <person name="Tran P."/>
        </authorList>
    </citation>
    <scope>NUCLEOTIDE SEQUENCE</scope>
    <source>
        <strain evidence="1">M_DeepCast_400m_m2_100</strain>
    </source>
</reference>
<name>A0A937X904_UNCEI</name>
<dbReference type="Pfam" id="PF08843">
    <property type="entry name" value="AbiEii"/>
    <property type="match status" value="1"/>
</dbReference>
<protein>
    <submittedName>
        <fullName evidence="1">Nucleotidyl transferase AbiEii/AbiGii toxin family protein</fullName>
    </submittedName>
</protein>
<evidence type="ECO:0000313" key="1">
    <source>
        <dbReference type="EMBL" id="MBM3317886.1"/>
    </source>
</evidence>
<proteinExistence type="predicted"/>
<accession>A0A937X904</accession>
<comment type="caution">
    <text evidence="1">The sequence shown here is derived from an EMBL/GenBank/DDBJ whole genome shotgun (WGS) entry which is preliminary data.</text>
</comment>